<evidence type="ECO:0000256" key="1">
    <source>
        <dbReference type="SAM" id="MobiDB-lite"/>
    </source>
</evidence>
<organism evidence="2 3">
    <name type="scientific">Streptomyces graminofaciens</name>
    <dbReference type="NCBI Taxonomy" id="68212"/>
    <lineage>
        <taxon>Bacteria</taxon>
        <taxon>Bacillati</taxon>
        <taxon>Actinomycetota</taxon>
        <taxon>Actinomycetes</taxon>
        <taxon>Kitasatosporales</taxon>
        <taxon>Streptomycetaceae</taxon>
        <taxon>Streptomyces</taxon>
    </lineage>
</organism>
<accession>A0ABN5V9R9</accession>
<reference evidence="2 3" key="1">
    <citation type="journal article" date="2010" name="ChemBioChem">
        <title>Cloning and characterization of the biosynthetic gene cluster of 16-membered macrolide antibiotic FD-891: involvement of a dual functional cytochrome P450 monooxygenase catalyzing epoxidation and hydroxylation.</title>
        <authorList>
            <person name="Kudo F."/>
            <person name="Motegi A."/>
            <person name="Mizoue K."/>
            <person name="Eguchi T."/>
        </authorList>
    </citation>
    <scope>NUCLEOTIDE SEQUENCE [LARGE SCALE GENOMIC DNA]</scope>
    <source>
        <strain evidence="2 3">A-8890</strain>
    </source>
</reference>
<feature type="compositionally biased region" description="Polar residues" evidence="1">
    <location>
        <begin position="1"/>
        <end position="12"/>
    </location>
</feature>
<feature type="compositionally biased region" description="Basic and acidic residues" evidence="1">
    <location>
        <begin position="89"/>
        <end position="103"/>
    </location>
</feature>
<sequence>MTQPPTIAQLRNLTDRAEAGLTPDEQARLRAGVDRLEQAEAAIDRVRAARDRIAHAPAYVDAIWCLDQLDAALAEQPAAHNDGPTVREAAADDRRWPLQKTGE</sequence>
<dbReference type="EMBL" id="AP018448">
    <property type="protein sequence ID" value="BBC30040.1"/>
    <property type="molecule type" value="Genomic_DNA"/>
</dbReference>
<reference evidence="2 3" key="2">
    <citation type="journal article" date="2023" name="ChemBioChem">
        <title>Acyltransferase Domain Exchange between Two Independent Type I Polyketide Synthases in the Same Producer Strain of Macrolide Antibiotics.</title>
        <authorList>
            <person name="Kudo F."/>
            <person name="Kishikawa K."/>
            <person name="Tsuboi K."/>
            <person name="Kido T."/>
            <person name="Usui T."/>
            <person name="Hashimoto J."/>
            <person name="Shin-Ya K."/>
            <person name="Miyanaga A."/>
            <person name="Eguchi T."/>
        </authorList>
    </citation>
    <scope>NUCLEOTIDE SEQUENCE [LARGE SCALE GENOMIC DNA]</scope>
    <source>
        <strain evidence="2 3">A-8890</strain>
    </source>
</reference>
<protein>
    <submittedName>
        <fullName evidence="2">Uncharacterized protein</fullName>
    </submittedName>
</protein>
<dbReference type="Proteomes" id="UP001321542">
    <property type="component" value="Chromosome"/>
</dbReference>
<gene>
    <name evidence="2" type="ORF">SGFS_013340</name>
</gene>
<keyword evidence="3" id="KW-1185">Reference proteome</keyword>
<feature type="region of interest" description="Disordered" evidence="1">
    <location>
        <begin position="1"/>
        <end position="24"/>
    </location>
</feature>
<name>A0ABN5V9R9_9ACTN</name>
<proteinExistence type="predicted"/>
<dbReference type="RefSeq" id="WP_286248342.1">
    <property type="nucleotide sequence ID" value="NZ_AP018448.1"/>
</dbReference>
<evidence type="ECO:0000313" key="2">
    <source>
        <dbReference type="EMBL" id="BBC30040.1"/>
    </source>
</evidence>
<evidence type="ECO:0000313" key="3">
    <source>
        <dbReference type="Proteomes" id="UP001321542"/>
    </source>
</evidence>
<feature type="region of interest" description="Disordered" evidence="1">
    <location>
        <begin position="78"/>
        <end position="103"/>
    </location>
</feature>